<accession>A0ABU0I7V8</accession>
<organism evidence="5 6">
    <name type="scientific">Rhizobium paknamense</name>
    <dbReference type="NCBI Taxonomy" id="1206817"/>
    <lineage>
        <taxon>Bacteria</taxon>
        <taxon>Pseudomonadati</taxon>
        <taxon>Pseudomonadota</taxon>
        <taxon>Alphaproteobacteria</taxon>
        <taxon>Hyphomicrobiales</taxon>
        <taxon>Rhizobiaceae</taxon>
        <taxon>Rhizobium/Agrobacterium group</taxon>
        <taxon>Rhizobium</taxon>
    </lineage>
</organism>
<keyword evidence="1 2" id="KW-0807">Transducer</keyword>
<evidence type="ECO:0000256" key="3">
    <source>
        <dbReference type="SAM" id="MobiDB-lite"/>
    </source>
</evidence>
<gene>
    <name evidence="5" type="ORF">QO005_000631</name>
</gene>
<evidence type="ECO:0000256" key="2">
    <source>
        <dbReference type="PROSITE-ProRule" id="PRU00284"/>
    </source>
</evidence>
<dbReference type="PANTHER" id="PTHR32089:SF114">
    <property type="entry name" value="METHYL-ACCEPTING CHEMOTAXIS PROTEIN MCPB"/>
    <property type="match status" value="1"/>
</dbReference>
<proteinExistence type="predicted"/>
<evidence type="ECO:0000313" key="5">
    <source>
        <dbReference type="EMBL" id="MDQ0454316.1"/>
    </source>
</evidence>
<keyword evidence="6" id="KW-1185">Reference proteome</keyword>
<dbReference type="Gene3D" id="1.10.287.950">
    <property type="entry name" value="Methyl-accepting chemotaxis protein"/>
    <property type="match status" value="1"/>
</dbReference>
<dbReference type="SUPFAM" id="SSF58104">
    <property type="entry name" value="Methyl-accepting chemotaxis protein (MCP) signaling domain"/>
    <property type="match status" value="1"/>
</dbReference>
<dbReference type="SMART" id="SM00283">
    <property type="entry name" value="MA"/>
    <property type="match status" value="1"/>
</dbReference>
<protein>
    <submittedName>
        <fullName evidence="5">Methyl-accepting chemotaxis protein</fullName>
    </submittedName>
</protein>
<dbReference type="EMBL" id="JAUSWH010000001">
    <property type="protein sequence ID" value="MDQ0454316.1"/>
    <property type="molecule type" value="Genomic_DNA"/>
</dbReference>
<feature type="region of interest" description="Disordered" evidence="3">
    <location>
        <begin position="1"/>
        <end position="25"/>
    </location>
</feature>
<feature type="domain" description="Methyl-accepting transducer" evidence="4">
    <location>
        <begin position="38"/>
        <end position="274"/>
    </location>
</feature>
<evidence type="ECO:0000259" key="4">
    <source>
        <dbReference type="PROSITE" id="PS50111"/>
    </source>
</evidence>
<evidence type="ECO:0000313" key="6">
    <source>
        <dbReference type="Proteomes" id="UP001235269"/>
    </source>
</evidence>
<dbReference type="Proteomes" id="UP001235269">
    <property type="component" value="Unassembled WGS sequence"/>
</dbReference>
<reference evidence="5 6" key="1">
    <citation type="submission" date="2023-07" db="EMBL/GenBank/DDBJ databases">
        <title>Genomic Encyclopedia of Type Strains, Phase IV (KMG-IV): sequencing the most valuable type-strain genomes for metagenomic binning, comparative biology and taxonomic classification.</title>
        <authorList>
            <person name="Goeker M."/>
        </authorList>
    </citation>
    <scope>NUCLEOTIDE SEQUENCE [LARGE SCALE GENOMIC DNA]</scope>
    <source>
        <strain evidence="5 6">DSM 100301</strain>
    </source>
</reference>
<sequence>MALQLSQEEPHREAEDGQAGQSLSHSQLREMVGRIAQEASSLGIDIVDIAGAIQDMAGVSRRQSQTFEAVRRDALEIARANRAVAEGLREADGRAGQARGMLSSSAGRLSGAVGQIETLVHASREITTDIGGFGRSLSDVDKVAGDIGSIARQTNLLALNAAIEAARAGEAGKGFAVVAAEIRALSVQTSQATSGIQTILNEIRDKIVRLEASGRGASESAETVQETSRGLAATFSSMEEVMVGILDSTAVMAATTEQMDRQCQGFVQQLDDMSADVDATDRALQQAAARVDKVVAMSETLVQITASAGIETADTPFIEKACATAAAISSAFEAVVASGRIRLDALFDTQYRPIPGSDPVQMLTAYTDLADQILPPIQEPVLSMSERIGFCAAVDLNGYLPTHNARFSQPQRPGDPVWNTANCRNRRMFNDRVGLAAGRSTAPFLVQTYRRDMGGGQFVLMKDISAPITVHGRHWGGLRLAIKV</sequence>
<dbReference type="Pfam" id="PF00015">
    <property type="entry name" value="MCPsignal"/>
    <property type="match status" value="1"/>
</dbReference>
<dbReference type="PROSITE" id="PS50111">
    <property type="entry name" value="CHEMOTAXIS_TRANSDUC_2"/>
    <property type="match status" value="1"/>
</dbReference>
<dbReference type="InterPro" id="IPR004089">
    <property type="entry name" value="MCPsignal_dom"/>
</dbReference>
<dbReference type="RefSeq" id="WP_307156494.1">
    <property type="nucleotide sequence ID" value="NZ_JAUSWH010000001.1"/>
</dbReference>
<evidence type="ECO:0000256" key="1">
    <source>
        <dbReference type="ARBA" id="ARBA00023224"/>
    </source>
</evidence>
<dbReference type="PANTHER" id="PTHR32089">
    <property type="entry name" value="METHYL-ACCEPTING CHEMOTAXIS PROTEIN MCPB"/>
    <property type="match status" value="1"/>
</dbReference>
<comment type="caution">
    <text evidence="5">The sequence shown here is derived from an EMBL/GenBank/DDBJ whole genome shotgun (WGS) entry which is preliminary data.</text>
</comment>
<name>A0ABU0I7V8_9HYPH</name>